<dbReference type="Gene3D" id="3.40.50.10540">
    <property type="entry name" value="Crotonobetainyl-coa:carnitine coa-transferase, domain 1"/>
    <property type="match status" value="1"/>
</dbReference>
<dbReference type="RefSeq" id="WP_344817964.1">
    <property type="nucleotide sequence ID" value="NZ_BAABCP010000001.1"/>
</dbReference>
<dbReference type="EMBL" id="BAABCP010000001">
    <property type="protein sequence ID" value="GAA3929650.1"/>
    <property type="molecule type" value="Genomic_DNA"/>
</dbReference>
<evidence type="ECO:0000313" key="4">
    <source>
        <dbReference type="Proteomes" id="UP001501591"/>
    </source>
</evidence>
<comment type="caution">
    <text evidence="3">The sequence shown here is derived from an EMBL/GenBank/DDBJ whole genome shotgun (WGS) entry which is preliminary data.</text>
</comment>
<dbReference type="Pfam" id="PF02515">
    <property type="entry name" value="CoA_transf_3"/>
    <property type="match status" value="1"/>
</dbReference>
<evidence type="ECO:0000256" key="2">
    <source>
        <dbReference type="SAM" id="MobiDB-lite"/>
    </source>
</evidence>
<gene>
    <name evidence="3" type="ORF">GCM10022383_05480</name>
</gene>
<organism evidence="3 4">
    <name type="scientific">Microbacterium soli</name>
    <dbReference type="NCBI Taxonomy" id="446075"/>
    <lineage>
        <taxon>Bacteria</taxon>
        <taxon>Bacillati</taxon>
        <taxon>Actinomycetota</taxon>
        <taxon>Actinomycetes</taxon>
        <taxon>Micrococcales</taxon>
        <taxon>Microbacteriaceae</taxon>
        <taxon>Microbacterium</taxon>
    </lineage>
</organism>
<name>A0ABP7MWL3_9MICO</name>
<keyword evidence="4" id="KW-1185">Reference proteome</keyword>
<protein>
    <submittedName>
        <fullName evidence="3">CoA transferase</fullName>
    </submittedName>
</protein>
<dbReference type="PANTHER" id="PTHR48207:SF3">
    <property type="entry name" value="SUCCINATE--HYDROXYMETHYLGLUTARATE COA-TRANSFERASE"/>
    <property type="match status" value="1"/>
</dbReference>
<accession>A0ABP7MWL3</accession>
<sequence>MAGGDRAPLAGVRVVDLTQILAGPYCTRLLADAGAEVVKIEPPGGDPSRGLPPVISRDRSGYFINLNAGKLSVVADLRTADGVALVRDLVRDADVLVENMRPGSLTAKGLGYGDLSAENPRLIMASISAFGATGVFAGRPGQGIVAEGYSGAIDMTGFSDGPPVPLGISVADVSAGIHAYAAILTSLYRRDRGDGVGEHLDIALFDAALPFHETAFLEVEVGGGQVDPTRNGLEHRAVEPYGVYNAGDGYFVLAAGTDRLWARLAALLGPETAGAPDLATNDGRLAQRDRVKDAIERWARSVGGRDEAVRRLESAGIPTGPVRAVRDVADSEPARSRNSFPEVPDPEIGGLRIVNTPFRMSRSRVGPSGPAPRLGEHTELITHRIRKQNK</sequence>
<proteinExistence type="predicted"/>
<dbReference type="SUPFAM" id="SSF89796">
    <property type="entry name" value="CoA-transferase family III (CaiB/BaiF)"/>
    <property type="match status" value="1"/>
</dbReference>
<dbReference type="GO" id="GO:0016740">
    <property type="term" value="F:transferase activity"/>
    <property type="evidence" value="ECO:0007669"/>
    <property type="project" value="UniProtKB-KW"/>
</dbReference>
<keyword evidence="1 3" id="KW-0808">Transferase</keyword>
<evidence type="ECO:0000313" key="3">
    <source>
        <dbReference type="EMBL" id="GAA3929650.1"/>
    </source>
</evidence>
<dbReference type="PANTHER" id="PTHR48207">
    <property type="entry name" value="SUCCINATE--HYDROXYMETHYLGLUTARATE COA-TRANSFERASE"/>
    <property type="match status" value="1"/>
</dbReference>
<dbReference type="InterPro" id="IPR050483">
    <property type="entry name" value="CoA-transferase_III_domain"/>
</dbReference>
<dbReference type="Gene3D" id="3.30.1540.10">
    <property type="entry name" value="formyl-coa transferase, domain 3"/>
    <property type="match status" value="1"/>
</dbReference>
<dbReference type="InterPro" id="IPR003673">
    <property type="entry name" value="CoA-Trfase_fam_III"/>
</dbReference>
<feature type="region of interest" description="Disordered" evidence="2">
    <location>
        <begin position="360"/>
        <end position="390"/>
    </location>
</feature>
<dbReference type="InterPro" id="IPR044855">
    <property type="entry name" value="CoA-Trfase_III_dom3_sf"/>
</dbReference>
<dbReference type="Proteomes" id="UP001501591">
    <property type="component" value="Unassembled WGS sequence"/>
</dbReference>
<reference evidence="4" key="1">
    <citation type="journal article" date="2019" name="Int. J. Syst. Evol. Microbiol.">
        <title>The Global Catalogue of Microorganisms (GCM) 10K type strain sequencing project: providing services to taxonomists for standard genome sequencing and annotation.</title>
        <authorList>
            <consortium name="The Broad Institute Genomics Platform"/>
            <consortium name="The Broad Institute Genome Sequencing Center for Infectious Disease"/>
            <person name="Wu L."/>
            <person name="Ma J."/>
        </authorList>
    </citation>
    <scope>NUCLEOTIDE SEQUENCE [LARGE SCALE GENOMIC DNA]</scope>
    <source>
        <strain evidence="4">JCM 17024</strain>
    </source>
</reference>
<evidence type="ECO:0000256" key="1">
    <source>
        <dbReference type="ARBA" id="ARBA00022679"/>
    </source>
</evidence>
<dbReference type="InterPro" id="IPR023606">
    <property type="entry name" value="CoA-Trfase_III_dom_1_sf"/>
</dbReference>